<sequence length="47" mass="5386">MYNRSITCTNCGGPPYIEAKPEMITHTLQQFNLRSMDNFIVFFLVSG</sequence>
<organism evidence="1 2">
    <name type="scientific">Aegilops tauschii subsp. strangulata</name>
    <name type="common">Goatgrass</name>
    <dbReference type="NCBI Taxonomy" id="200361"/>
    <lineage>
        <taxon>Eukaryota</taxon>
        <taxon>Viridiplantae</taxon>
        <taxon>Streptophyta</taxon>
        <taxon>Embryophyta</taxon>
        <taxon>Tracheophyta</taxon>
        <taxon>Spermatophyta</taxon>
        <taxon>Magnoliopsida</taxon>
        <taxon>Liliopsida</taxon>
        <taxon>Poales</taxon>
        <taxon>Poaceae</taxon>
        <taxon>BOP clade</taxon>
        <taxon>Pooideae</taxon>
        <taxon>Triticodae</taxon>
        <taxon>Triticeae</taxon>
        <taxon>Triticinae</taxon>
        <taxon>Aegilops</taxon>
    </lineage>
</organism>
<name>A0A453GKR6_AEGTS</name>
<evidence type="ECO:0000313" key="2">
    <source>
        <dbReference type="Proteomes" id="UP000015105"/>
    </source>
</evidence>
<reference evidence="2" key="2">
    <citation type="journal article" date="2017" name="Nat. Plants">
        <title>The Aegilops tauschii genome reveals multiple impacts of transposons.</title>
        <authorList>
            <person name="Zhao G."/>
            <person name="Zou C."/>
            <person name="Li K."/>
            <person name="Wang K."/>
            <person name="Li T."/>
            <person name="Gao L."/>
            <person name="Zhang X."/>
            <person name="Wang H."/>
            <person name="Yang Z."/>
            <person name="Liu X."/>
            <person name="Jiang W."/>
            <person name="Mao L."/>
            <person name="Kong X."/>
            <person name="Jiao Y."/>
            <person name="Jia J."/>
        </authorList>
    </citation>
    <scope>NUCLEOTIDE SEQUENCE [LARGE SCALE GENOMIC DNA]</scope>
    <source>
        <strain evidence="2">cv. AL8/78</strain>
    </source>
</reference>
<dbReference type="Gramene" id="AET3Gv21088000.26">
    <property type="protein sequence ID" value="AET3Gv21088000.26"/>
    <property type="gene ID" value="AET3Gv21088000"/>
</dbReference>
<reference evidence="2" key="1">
    <citation type="journal article" date="2014" name="Science">
        <title>Ancient hybridizations among the ancestral genomes of bread wheat.</title>
        <authorList>
            <consortium name="International Wheat Genome Sequencing Consortium,"/>
            <person name="Marcussen T."/>
            <person name="Sandve S.R."/>
            <person name="Heier L."/>
            <person name="Spannagl M."/>
            <person name="Pfeifer M."/>
            <person name="Jakobsen K.S."/>
            <person name="Wulff B.B."/>
            <person name="Steuernagel B."/>
            <person name="Mayer K.F."/>
            <person name="Olsen O.A."/>
        </authorList>
    </citation>
    <scope>NUCLEOTIDE SEQUENCE [LARGE SCALE GENOMIC DNA]</scope>
    <source>
        <strain evidence="2">cv. AL8/78</strain>
    </source>
</reference>
<accession>A0A453GKR6</accession>
<dbReference type="AlphaFoldDB" id="A0A453GKR6"/>
<evidence type="ECO:0000313" key="1">
    <source>
        <dbReference type="EnsemblPlants" id="AET3Gv21088000.26"/>
    </source>
</evidence>
<proteinExistence type="predicted"/>
<keyword evidence="2" id="KW-1185">Reference proteome</keyword>
<dbReference type="Proteomes" id="UP000015105">
    <property type="component" value="Chromosome 3D"/>
</dbReference>
<reference evidence="1" key="5">
    <citation type="journal article" date="2021" name="G3 (Bethesda)">
        <title>Aegilops tauschii genome assembly Aet v5.0 features greater sequence contiguity and improved annotation.</title>
        <authorList>
            <person name="Wang L."/>
            <person name="Zhu T."/>
            <person name="Rodriguez J.C."/>
            <person name="Deal K.R."/>
            <person name="Dubcovsky J."/>
            <person name="McGuire P.E."/>
            <person name="Lux T."/>
            <person name="Spannagl M."/>
            <person name="Mayer K.F.X."/>
            <person name="Baldrich P."/>
            <person name="Meyers B.C."/>
            <person name="Huo N."/>
            <person name="Gu Y.Q."/>
            <person name="Zhou H."/>
            <person name="Devos K.M."/>
            <person name="Bennetzen J.L."/>
            <person name="Unver T."/>
            <person name="Budak H."/>
            <person name="Gulick P.J."/>
            <person name="Galiba G."/>
            <person name="Kalapos B."/>
            <person name="Nelson D.R."/>
            <person name="Li P."/>
            <person name="You F.M."/>
            <person name="Luo M.C."/>
            <person name="Dvorak J."/>
        </authorList>
    </citation>
    <scope>NUCLEOTIDE SEQUENCE [LARGE SCALE GENOMIC DNA]</scope>
    <source>
        <strain evidence="1">cv. AL8/78</strain>
    </source>
</reference>
<reference evidence="1" key="3">
    <citation type="journal article" date="2017" name="Nature">
        <title>Genome sequence of the progenitor of the wheat D genome Aegilops tauschii.</title>
        <authorList>
            <person name="Luo M.C."/>
            <person name="Gu Y.Q."/>
            <person name="Puiu D."/>
            <person name="Wang H."/>
            <person name="Twardziok S.O."/>
            <person name="Deal K.R."/>
            <person name="Huo N."/>
            <person name="Zhu T."/>
            <person name="Wang L."/>
            <person name="Wang Y."/>
            <person name="McGuire P.E."/>
            <person name="Liu S."/>
            <person name="Long H."/>
            <person name="Ramasamy R.K."/>
            <person name="Rodriguez J.C."/>
            <person name="Van S.L."/>
            <person name="Yuan L."/>
            <person name="Wang Z."/>
            <person name="Xia Z."/>
            <person name="Xiao L."/>
            <person name="Anderson O.D."/>
            <person name="Ouyang S."/>
            <person name="Liang Y."/>
            <person name="Zimin A.V."/>
            <person name="Pertea G."/>
            <person name="Qi P."/>
            <person name="Bennetzen J.L."/>
            <person name="Dai X."/>
            <person name="Dawson M.W."/>
            <person name="Muller H.G."/>
            <person name="Kugler K."/>
            <person name="Rivarola-Duarte L."/>
            <person name="Spannagl M."/>
            <person name="Mayer K.F.X."/>
            <person name="Lu F.H."/>
            <person name="Bevan M.W."/>
            <person name="Leroy P."/>
            <person name="Li P."/>
            <person name="You F.M."/>
            <person name="Sun Q."/>
            <person name="Liu Z."/>
            <person name="Lyons E."/>
            <person name="Wicker T."/>
            <person name="Salzberg S.L."/>
            <person name="Devos K.M."/>
            <person name="Dvorak J."/>
        </authorList>
    </citation>
    <scope>NUCLEOTIDE SEQUENCE [LARGE SCALE GENOMIC DNA]</scope>
    <source>
        <strain evidence="1">cv. AL8/78</strain>
    </source>
</reference>
<dbReference type="EnsemblPlants" id="AET3Gv21088000.26">
    <property type="protein sequence ID" value="AET3Gv21088000.26"/>
    <property type="gene ID" value="AET3Gv21088000"/>
</dbReference>
<protein>
    <submittedName>
        <fullName evidence="1">Uncharacterized protein</fullName>
    </submittedName>
</protein>
<reference evidence="1" key="4">
    <citation type="submission" date="2019-03" db="UniProtKB">
        <authorList>
            <consortium name="EnsemblPlants"/>
        </authorList>
    </citation>
    <scope>IDENTIFICATION</scope>
</reference>